<evidence type="ECO:0000256" key="5">
    <source>
        <dbReference type="PIRSR" id="PIRSR001227-2"/>
    </source>
</evidence>
<dbReference type="Gene3D" id="3.60.20.10">
    <property type="entry name" value="Glutamine Phosphoribosylpyrophosphate, subunit 1, domain 1"/>
    <property type="match status" value="1"/>
</dbReference>
<geneLocation type="plasmid" evidence="6 7">
    <name>poh1</name>
</geneLocation>
<keyword evidence="2" id="KW-0378">Hydrolase</keyword>
<dbReference type="InterPro" id="IPR002692">
    <property type="entry name" value="S45"/>
</dbReference>
<dbReference type="GO" id="GO:0046872">
    <property type="term" value="F:metal ion binding"/>
    <property type="evidence" value="ECO:0007669"/>
    <property type="project" value="UniProtKB-KW"/>
</dbReference>
<protein>
    <submittedName>
        <fullName evidence="6">Penicillin acylase family protein</fullName>
    </submittedName>
</protein>
<keyword evidence="7" id="KW-1185">Reference proteome</keyword>
<feature type="binding site" evidence="5">
    <location>
        <position position="368"/>
    </location>
    <ligand>
        <name>Ca(2+)</name>
        <dbReference type="ChEBI" id="CHEBI:29108"/>
    </ligand>
</feature>
<dbReference type="GeneID" id="67470481"/>
<dbReference type="InterPro" id="IPR043146">
    <property type="entry name" value="Penicillin_amidase_N_B-knob"/>
</dbReference>
<dbReference type="InterPro" id="IPR014395">
    <property type="entry name" value="Pen/GL7ACA/AHL_acylase"/>
</dbReference>
<evidence type="ECO:0000256" key="4">
    <source>
        <dbReference type="PIRSR" id="PIRSR001227-1"/>
    </source>
</evidence>
<reference evidence="6 7" key="1">
    <citation type="submission" date="2017-04" db="EMBL/GenBank/DDBJ databases">
        <title>Complete Genome Sequence of Bacillus thuringiensis type Strain ATCC 10792.</title>
        <authorList>
            <person name="Oh D.-H."/>
            <person name="Park B.-J."/>
            <person name="Shuai W."/>
            <person name="Chelliah R."/>
        </authorList>
    </citation>
    <scope>NUCLEOTIDE SEQUENCE [LARGE SCALE GENOMIC DNA]</scope>
    <source>
        <strain evidence="6 7">ATCC 10792</strain>
        <plasmid evidence="6 7">poh1</plasmid>
    </source>
</reference>
<feature type="active site" description="Nucleophile" evidence="4">
    <location>
        <position position="289"/>
    </location>
</feature>
<dbReference type="Gene3D" id="1.10.439.10">
    <property type="entry name" value="Penicillin Amidohydrolase, domain 1"/>
    <property type="match status" value="1"/>
</dbReference>
<name>A0A1W6WXE7_BACTU</name>
<gene>
    <name evidence="6" type="ORF">CAB88_29905</name>
</gene>
<evidence type="ECO:0000256" key="2">
    <source>
        <dbReference type="ARBA" id="ARBA00022801"/>
    </source>
</evidence>
<dbReference type="AlphaFoldDB" id="A0A1W6WXE7"/>
<keyword evidence="6" id="KW-0614">Plasmid</keyword>
<comment type="cofactor">
    <cofactor evidence="5">
        <name>Ca(2+)</name>
        <dbReference type="ChEBI" id="CHEBI:29108"/>
    </cofactor>
    <text evidence="5">Binds 1 Ca(2+) ion per dimer.</text>
</comment>
<keyword evidence="5" id="KW-0106">Calcium</keyword>
<dbReference type="InterPro" id="IPR043147">
    <property type="entry name" value="Penicillin_amidase_A-knob"/>
</dbReference>
<feature type="binding site" evidence="5">
    <location>
        <position position="215"/>
    </location>
    <ligand>
        <name>Ca(2+)</name>
        <dbReference type="ChEBI" id="CHEBI:29108"/>
    </ligand>
</feature>
<comment type="similarity">
    <text evidence="1">Belongs to the peptidase S45 family.</text>
</comment>
<dbReference type="Pfam" id="PF01804">
    <property type="entry name" value="Penicil_amidase"/>
    <property type="match status" value="1"/>
</dbReference>
<dbReference type="Gene3D" id="2.30.120.10">
    <property type="match status" value="1"/>
</dbReference>
<dbReference type="Proteomes" id="UP000194143">
    <property type="component" value="Plasmid poh1"/>
</dbReference>
<feature type="binding site" evidence="5">
    <location>
        <position position="365"/>
    </location>
    <ligand>
        <name>Ca(2+)</name>
        <dbReference type="ChEBI" id="CHEBI:29108"/>
    </ligand>
</feature>
<dbReference type="PANTHER" id="PTHR34218:SF4">
    <property type="entry name" value="ACYL-HOMOSERINE LACTONE ACYLASE QUIP"/>
    <property type="match status" value="1"/>
</dbReference>
<keyword evidence="3" id="KW-0865">Zymogen</keyword>
<accession>A0A1W6WXE7</accession>
<proteinExistence type="inferred from homology"/>
<dbReference type="CDD" id="cd03747">
    <property type="entry name" value="Ntn_PGA_like"/>
    <property type="match status" value="1"/>
</dbReference>
<dbReference type="SUPFAM" id="SSF56235">
    <property type="entry name" value="N-terminal nucleophile aminohydrolases (Ntn hydrolases)"/>
    <property type="match status" value="1"/>
</dbReference>
<evidence type="ECO:0000256" key="3">
    <source>
        <dbReference type="ARBA" id="ARBA00023145"/>
    </source>
</evidence>
<dbReference type="EMBL" id="CP021062">
    <property type="protein sequence ID" value="ARP61240.1"/>
    <property type="molecule type" value="Genomic_DNA"/>
</dbReference>
<evidence type="ECO:0000313" key="7">
    <source>
        <dbReference type="Proteomes" id="UP000194143"/>
    </source>
</evidence>
<dbReference type="Gene3D" id="1.10.1400.10">
    <property type="match status" value="1"/>
</dbReference>
<dbReference type="GO" id="GO:0017000">
    <property type="term" value="P:antibiotic biosynthetic process"/>
    <property type="evidence" value="ECO:0007669"/>
    <property type="project" value="InterPro"/>
</dbReference>
<dbReference type="InterPro" id="IPR029055">
    <property type="entry name" value="Ntn_hydrolases_N"/>
</dbReference>
<keyword evidence="5" id="KW-0479">Metal-binding</keyword>
<organism evidence="6 7">
    <name type="scientific">Bacillus thuringiensis</name>
    <dbReference type="NCBI Taxonomy" id="1428"/>
    <lineage>
        <taxon>Bacteria</taxon>
        <taxon>Bacillati</taxon>
        <taxon>Bacillota</taxon>
        <taxon>Bacilli</taxon>
        <taxon>Bacillales</taxon>
        <taxon>Bacillaceae</taxon>
        <taxon>Bacillus</taxon>
        <taxon>Bacillus cereus group</taxon>
    </lineage>
</organism>
<dbReference type="InterPro" id="IPR023343">
    <property type="entry name" value="Penicillin_amidase_dom1"/>
</dbReference>
<dbReference type="PANTHER" id="PTHR34218">
    <property type="entry name" value="PEPTIDASE S45 PENICILLIN AMIDASE"/>
    <property type="match status" value="1"/>
</dbReference>
<evidence type="ECO:0000313" key="6">
    <source>
        <dbReference type="EMBL" id="ARP61240.1"/>
    </source>
</evidence>
<evidence type="ECO:0000256" key="1">
    <source>
        <dbReference type="ARBA" id="ARBA00006586"/>
    </source>
</evidence>
<sequence>MLYIQYKPQKNNRAKIARVYKPFPKIKRAMNLGKVIFYGSIRACNQNVYRKLREHFISLEKEYVISGLSEEVIIYKDNRGIPHIEARNFNDVYKAQGFITTTDRLWQMDMSRRLVNGRLSEILGPDLINNDKLFRSFSLFRSAQKSISLYSEETLEWMQSYCDGVNTYIEHAKKLNRLPVEFTILDYEPEPWSILDMLSIGRLLSYSLSHNFTNEIFRFELQKKIDDELFEEIKPNYPSDGPITIPDYMMGENVKIKQQTSEKTINNLDFFSDHLAELLNLSSEVTKGSNGWVISGKHTKSGKPILANDPHIEMQAPSTWYQTHLKVNNETENMDVIGVTLPGVCGIILGHNDKIAWGVTNNRADVQDLFIEKRNPSNPNQFQYKGKWEEAEVIEEVIKVKGQADVAFPVVVTRHGPIISDVIGNNQQIKLKENLALQWNANYPTCDLEALLDINRSKNWEEFRNSLRKYSTPVLNFLFASEDGTIAYRVGGKIPIRNKGNGLLPVPGCDDEFEWKGFIPFEELPEVVNPKQGFIVSANNKVIGDHYPYMIASSWDAPYRAKRINQMLRKSIAENTPLVIEDVKIMQDDTLNLQAVQLLNILLPVLYPVKHNKLETECIRILQKWDCKDTSYNAAPLIYHFWWWEICCTLFKEKMGTFLFEKMVDRMNITDELIRKAAQGNDSTWFNNAGGFEKVIIESFKKSIITIIDLQGNNPYEWKWGEFHHFITKHPFGKKNKFIGNLINPQGKIPIGGSYVTVALASYDRKTGHILDGAPWRMVVDLKDCLGMDINAPGQSGNFLSHWYDDQSLLYVNQQLETQKFKPEQYRNSKMKVKLKPSKLI</sequence>
<dbReference type="RefSeq" id="WP_000965796.1">
    <property type="nucleotide sequence ID" value="NZ_JARSUL010000084.1"/>
</dbReference>
<dbReference type="GO" id="GO:0016811">
    <property type="term" value="F:hydrolase activity, acting on carbon-nitrogen (but not peptide) bonds, in linear amides"/>
    <property type="evidence" value="ECO:0007669"/>
    <property type="project" value="InterPro"/>
</dbReference>
<dbReference type="PIRSF" id="PIRSF001227">
    <property type="entry name" value="Pen_acylase"/>
    <property type="match status" value="1"/>
</dbReference>